<keyword evidence="1" id="KW-1133">Transmembrane helix</keyword>
<gene>
    <name evidence="2" type="ORF">Bca52824_059092</name>
</gene>
<accession>A0A8X7QV83</accession>
<protein>
    <submittedName>
        <fullName evidence="2">Uncharacterized protein</fullName>
    </submittedName>
</protein>
<proteinExistence type="predicted"/>
<comment type="caution">
    <text evidence="2">The sequence shown here is derived from an EMBL/GenBank/DDBJ whole genome shotgun (WGS) entry which is preliminary data.</text>
</comment>
<dbReference type="Proteomes" id="UP000886595">
    <property type="component" value="Unassembled WGS sequence"/>
</dbReference>
<reference evidence="2 3" key="1">
    <citation type="submission" date="2020-02" db="EMBL/GenBank/DDBJ databases">
        <authorList>
            <person name="Ma Q."/>
            <person name="Huang Y."/>
            <person name="Song X."/>
            <person name="Pei D."/>
        </authorList>
    </citation>
    <scope>NUCLEOTIDE SEQUENCE [LARGE SCALE GENOMIC DNA]</scope>
    <source>
        <strain evidence="2">Sxm20200214</strain>
        <tissue evidence="2">Leaf</tissue>
    </source>
</reference>
<keyword evidence="1" id="KW-0812">Transmembrane</keyword>
<name>A0A8X7QV83_BRACI</name>
<dbReference type="OrthoDB" id="10518589at2759"/>
<sequence>MLLSLGGLRHSRAVVSVFFSGLEFVPLSVSERLVWVRFVDVSSVHRWISKVVYGLWRLRVLLRHLGSSCQGTHPSPSSLDFGLWFSEITNVEMVLGRVIDRLRVNIWFRSILGRVWRLGLLAFCLVPGGIGGSSWFLELLGKGNLPLLLV</sequence>
<keyword evidence="1" id="KW-0472">Membrane</keyword>
<keyword evidence="3" id="KW-1185">Reference proteome</keyword>
<dbReference type="EMBL" id="JAAMPC010000012">
    <property type="protein sequence ID" value="KAG2276537.1"/>
    <property type="molecule type" value="Genomic_DNA"/>
</dbReference>
<evidence type="ECO:0000313" key="2">
    <source>
        <dbReference type="EMBL" id="KAG2276537.1"/>
    </source>
</evidence>
<organism evidence="2 3">
    <name type="scientific">Brassica carinata</name>
    <name type="common">Ethiopian mustard</name>
    <name type="synonym">Abyssinian cabbage</name>
    <dbReference type="NCBI Taxonomy" id="52824"/>
    <lineage>
        <taxon>Eukaryota</taxon>
        <taxon>Viridiplantae</taxon>
        <taxon>Streptophyta</taxon>
        <taxon>Embryophyta</taxon>
        <taxon>Tracheophyta</taxon>
        <taxon>Spermatophyta</taxon>
        <taxon>Magnoliopsida</taxon>
        <taxon>eudicotyledons</taxon>
        <taxon>Gunneridae</taxon>
        <taxon>Pentapetalae</taxon>
        <taxon>rosids</taxon>
        <taxon>malvids</taxon>
        <taxon>Brassicales</taxon>
        <taxon>Brassicaceae</taxon>
        <taxon>Brassiceae</taxon>
        <taxon>Brassica</taxon>
    </lineage>
</organism>
<evidence type="ECO:0000313" key="3">
    <source>
        <dbReference type="Proteomes" id="UP000886595"/>
    </source>
</evidence>
<evidence type="ECO:0000256" key="1">
    <source>
        <dbReference type="SAM" id="Phobius"/>
    </source>
</evidence>
<feature type="transmembrane region" description="Helical" evidence="1">
    <location>
        <begin position="115"/>
        <end position="137"/>
    </location>
</feature>
<dbReference type="AlphaFoldDB" id="A0A8X7QV83"/>